<reference evidence="2" key="1">
    <citation type="submission" date="2019-12" db="EMBL/GenBank/DDBJ databases">
        <title>An insight into the sialome of adult female Ixodes ricinus ticks feeding for 6 days.</title>
        <authorList>
            <person name="Perner J."/>
            <person name="Ribeiro J.M.C."/>
        </authorList>
    </citation>
    <scope>NUCLEOTIDE SEQUENCE</scope>
    <source>
        <strain evidence="2">Semi-engorged</strain>
        <tissue evidence="2">Salivary glands</tissue>
    </source>
</reference>
<keyword evidence="1" id="KW-0472">Membrane</keyword>
<accession>A0A6B0USM0</accession>
<keyword evidence="1" id="KW-0812">Transmembrane</keyword>
<evidence type="ECO:0000256" key="1">
    <source>
        <dbReference type="SAM" id="Phobius"/>
    </source>
</evidence>
<dbReference type="EMBL" id="GIFC01010694">
    <property type="protein sequence ID" value="MXU92777.1"/>
    <property type="molecule type" value="Transcribed_RNA"/>
</dbReference>
<proteinExistence type="predicted"/>
<sequence length="137" mass="15633">MSDGVLPLVYKFVLFFFLINSVQSAPYVVILLLVRVPSALISHDVYQLAHLSILLLFGKAELLSPFCLEKEKKRLVPPFFSCPVGGTSIEGRQMRRCYTLFSIFLFLECVCLNFCFRSDICLCAEGNQLAWECFIVY</sequence>
<protein>
    <submittedName>
        <fullName evidence="2">Putative secreted protein</fullName>
    </submittedName>
</protein>
<evidence type="ECO:0000313" key="2">
    <source>
        <dbReference type="EMBL" id="MXU92777.1"/>
    </source>
</evidence>
<dbReference type="AlphaFoldDB" id="A0A6B0USM0"/>
<name>A0A6B0USM0_IXORI</name>
<keyword evidence="1" id="KW-1133">Transmembrane helix</keyword>
<organism evidence="2">
    <name type="scientific">Ixodes ricinus</name>
    <name type="common">Common tick</name>
    <name type="synonym">Acarus ricinus</name>
    <dbReference type="NCBI Taxonomy" id="34613"/>
    <lineage>
        <taxon>Eukaryota</taxon>
        <taxon>Metazoa</taxon>
        <taxon>Ecdysozoa</taxon>
        <taxon>Arthropoda</taxon>
        <taxon>Chelicerata</taxon>
        <taxon>Arachnida</taxon>
        <taxon>Acari</taxon>
        <taxon>Parasitiformes</taxon>
        <taxon>Ixodida</taxon>
        <taxon>Ixodoidea</taxon>
        <taxon>Ixodidae</taxon>
        <taxon>Ixodinae</taxon>
        <taxon>Ixodes</taxon>
    </lineage>
</organism>
<feature type="transmembrane region" description="Helical" evidence="1">
    <location>
        <begin position="12"/>
        <end position="36"/>
    </location>
</feature>